<dbReference type="PROSITE" id="PS51257">
    <property type="entry name" value="PROKAR_LIPOPROTEIN"/>
    <property type="match status" value="1"/>
</dbReference>
<dbReference type="AlphaFoldDB" id="A0A318H911"/>
<protein>
    <recommendedName>
        <fullName evidence="3">DUF1439 domain-containing protein</fullName>
    </recommendedName>
</protein>
<proteinExistence type="predicted"/>
<keyword evidence="2" id="KW-1185">Reference proteome</keyword>
<evidence type="ECO:0000313" key="2">
    <source>
        <dbReference type="Proteomes" id="UP000247811"/>
    </source>
</evidence>
<reference evidence="1 2" key="1">
    <citation type="submission" date="2018-05" db="EMBL/GenBank/DDBJ databases">
        <title>Genomic Encyclopedia of Type Strains, Phase IV (KMG-IV): sequencing the most valuable type-strain genomes for metagenomic binning, comparative biology and taxonomic classification.</title>
        <authorList>
            <person name="Goeker M."/>
        </authorList>
    </citation>
    <scope>NUCLEOTIDE SEQUENCE [LARGE SCALE GENOMIC DNA]</scope>
    <source>
        <strain evidence="1 2">DSM 566</strain>
    </source>
</reference>
<gene>
    <name evidence="1" type="ORF">C7444_11212</name>
</gene>
<evidence type="ECO:0008006" key="3">
    <source>
        <dbReference type="Google" id="ProtNLM"/>
    </source>
</evidence>
<dbReference type="EMBL" id="QJJS01000012">
    <property type="protein sequence ID" value="PXW94697.1"/>
    <property type="molecule type" value="Genomic_DNA"/>
</dbReference>
<sequence>MRRMSRPPASPARRRLLGQAGGVLLPWSMLGAGCISPPREFEISQAQLLQGLGAHFPLRRRLAGLVELEADHPRLRLLPERNRLALALDLRGTGALPGPSGWTGVTGLSTGLRFDRDQASVRLDDVALERLEIDGLSSATGDRLARLLGPLVSGGLQDLVVRRFSEQAMARVHRRGVRPAGLRITATGLVVDLEPLPS</sequence>
<dbReference type="Gene3D" id="3.15.10.40">
    <property type="entry name" value="Uncharacterised protein PF07273, DUF1439"/>
    <property type="match status" value="1"/>
</dbReference>
<name>A0A318H911_9BURK</name>
<accession>A0A318H911</accession>
<organism evidence="1 2">
    <name type="scientific">Sphaerotilus hippei</name>
    <dbReference type="NCBI Taxonomy" id="744406"/>
    <lineage>
        <taxon>Bacteria</taxon>
        <taxon>Pseudomonadati</taxon>
        <taxon>Pseudomonadota</taxon>
        <taxon>Betaproteobacteria</taxon>
        <taxon>Burkholderiales</taxon>
        <taxon>Sphaerotilaceae</taxon>
        <taxon>Sphaerotilus</taxon>
    </lineage>
</organism>
<evidence type="ECO:0000313" key="1">
    <source>
        <dbReference type="EMBL" id="PXW94697.1"/>
    </source>
</evidence>
<comment type="caution">
    <text evidence="1">The sequence shown here is derived from an EMBL/GenBank/DDBJ whole genome shotgun (WGS) entry which is preliminary data.</text>
</comment>
<dbReference type="Proteomes" id="UP000247811">
    <property type="component" value="Unassembled WGS sequence"/>
</dbReference>